<name>A0A098QZG6_9SPIO</name>
<protein>
    <submittedName>
        <fullName evidence="1">Uncharacterized protein</fullName>
    </submittedName>
</protein>
<reference evidence="1 2" key="1">
    <citation type="submission" date="2014-05" db="EMBL/GenBank/DDBJ databases">
        <title>De novo Genome Sequence of Spirocheata sp.</title>
        <authorList>
            <person name="Shivani Y."/>
            <person name="Subhash Y."/>
            <person name="Tushar L."/>
            <person name="Sasikala C."/>
            <person name="Ramana C.V."/>
        </authorList>
    </citation>
    <scope>NUCLEOTIDE SEQUENCE [LARGE SCALE GENOMIC DNA]</scope>
    <source>
        <strain evidence="1 2">JC230</strain>
    </source>
</reference>
<dbReference type="Proteomes" id="UP000029692">
    <property type="component" value="Unassembled WGS sequence"/>
</dbReference>
<dbReference type="EMBL" id="JNUP01000048">
    <property type="protein sequence ID" value="KGE72798.1"/>
    <property type="molecule type" value="Genomic_DNA"/>
</dbReference>
<dbReference type="STRING" id="1480694.DC28_06105"/>
<accession>A0A098QZG6</accession>
<evidence type="ECO:0000313" key="2">
    <source>
        <dbReference type="Proteomes" id="UP000029692"/>
    </source>
</evidence>
<dbReference type="eggNOG" id="ENOG50330MG">
    <property type="taxonomic scope" value="Bacteria"/>
</dbReference>
<dbReference type="AlphaFoldDB" id="A0A098QZG6"/>
<dbReference type="RefSeq" id="WP_037546808.1">
    <property type="nucleotide sequence ID" value="NZ_JNUP01000048.1"/>
</dbReference>
<keyword evidence="2" id="KW-1185">Reference proteome</keyword>
<gene>
    <name evidence="1" type="ORF">DC28_06105</name>
</gene>
<dbReference type="OrthoDB" id="371160at2"/>
<organism evidence="1 2">
    <name type="scientific">Spirochaeta lutea</name>
    <dbReference type="NCBI Taxonomy" id="1480694"/>
    <lineage>
        <taxon>Bacteria</taxon>
        <taxon>Pseudomonadati</taxon>
        <taxon>Spirochaetota</taxon>
        <taxon>Spirochaetia</taxon>
        <taxon>Spirochaetales</taxon>
        <taxon>Spirochaetaceae</taxon>
        <taxon>Spirochaeta</taxon>
    </lineage>
</organism>
<comment type="caution">
    <text evidence="1">The sequence shown here is derived from an EMBL/GenBank/DDBJ whole genome shotgun (WGS) entry which is preliminary data.</text>
</comment>
<evidence type="ECO:0000313" key="1">
    <source>
        <dbReference type="EMBL" id="KGE72798.1"/>
    </source>
</evidence>
<sequence>MVPERLKEHLGRTYGISEPVIQQIWDDLLAYHQQSPEEYIRHRHLELQDQGLKNDQIYHILRKEMRQRLFPGPELTVRQVRRIIYG</sequence>
<proteinExistence type="predicted"/>